<sequence length="99" mass="10788">MGAKGEWEMGNRGREIYLPALEGGGPQNFCGDGPWRALEMSARGSRMSAGADGARERERAGRRRELAQKRKGSGGGVRDPWTRCGPPHRESSGVLRHRG</sequence>
<feature type="region of interest" description="Disordered" evidence="1">
    <location>
        <begin position="42"/>
        <end position="99"/>
    </location>
</feature>
<reference evidence="2" key="1">
    <citation type="submission" date="2020-05" db="EMBL/GenBank/DDBJ databases">
        <title>WGS assembly of Panicum virgatum.</title>
        <authorList>
            <person name="Lovell J.T."/>
            <person name="Jenkins J."/>
            <person name="Shu S."/>
            <person name="Juenger T.E."/>
            <person name="Schmutz J."/>
        </authorList>
    </citation>
    <scope>NUCLEOTIDE SEQUENCE</scope>
    <source>
        <strain evidence="2">AP13</strain>
    </source>
</reference>
<organism evidence="2 3">
    <name type="scientific">Panicum virgatum</name>
    <name type="common">Blackwell switchgrass</name>
    <dbReference type="NCBI Taxonomy" id="38727"/>
    <lineage>
        <taxon>Eukaryota</taxon>
        <taxon>Viridiplantae</taxon>
        <taxon>Streptophyta</taxon>
        <taxon>Embryophyta</taxon>
        <taxon>Tracheophyta</taxon>
        <taxon>Spermatophyta</taxon>
        <taxon>Magnoliopsida</taxon>
        <taxon>Liliopsida</taxon>
        <taxon>Poales</taxon>
        <taxon>Poaceae</taxon>
        <taxon>PACMAD clade</taxon>
        <taxon>Panicoideae</taxon>
        <taxon>Panicodae</taxon>
        <taxon>Paniceae</taxon>
        <taxon>Panicinae</taxon>
        <taxon>Panicum</taxon>
        <taxon>Panicum sect. Hiantes</taxon>
    </lineage>
</organism>
<dbReference type="EMBL" id="CM029048">
    <property type="protein sequence ID" value="KAG2578936.1"/>
    <property type="molecule type" value="Genomic_DNA"/>
</dbReference>
<feature type="compositionally biased region" description="Basic and acidic residues" evidence="1">
    <location>
        <begin position="53"/>
        <end position="68"/>
    </location>
</feature>
<evidence type="ECO:0000256" key="1">
    <source>
        <dbReference type="SAM" id="MobiDB-lite"/>
    </source>
</evidence>
<name>A0A8T0R0U5_PANVG</name>
<gene>
    <name evidence="2" type="ORF">PVAP13_6NG168303</name>
</gene>
<evidence type="ECO:0000313" key="3">
    <source>
        <dbReference type="Proteomes" id="UP000823388"/>
    </source>
</evidence>
<dbReference type="AlphaFoldDB" id="A0A8T0R0U5"/>
<evidence type="ECO:0000313" key="2">
    <source>
        <dbReference type="EMBL" id="KAG2578936.1"/>
    </source>
</evidence>
<protein>
    <submittedName>
        <fullName evidence="2">Uncharacterized protein</fullName>
    </submittedName>
</protein>
<comment type="caution">
    <text evidence="2">The sequence shown here is derived from an EMBL/GenBank/DDBJ whole genome shotgun (WGS) entry which is preliminary data.</text>
</comment>
<keyword evidence="3" id="KW-1185">Reference proteome</keyword>
<dbReference type="Proteomes" id="UP000823388">
    <property type="component" value="Chromosome 6N"/>
</dbReference>
<proteinExistence type="predicted"/>
<accession>A0A8T0R0U5</accession>